<dbReference type="EMBL" id="JACCKB010000019">
    <property type="protein sequence ID" value="NYZ66989.1"/>
    <property type="molecule type" value="Genomic_DNA"/>
</dbReference>
<evidence type="ECO:0000313" key="1">
    <source>
        <dbReference type="EMBL" id="NYZ66989.1"/>
    </source>
</evidence>
<dbReference type="RefSeq" id="WP_180569009.1">
    <property type="nucleotide sequence ID" value="NZ_JACCKB010000019.1"/>
</dbReference>
<sequence>MGMPAATVEDLYTCPKLDPGPTPHLGRQLKLASPSLGSLNVLISGKQAALGETLFMCGSQGDNKIVNGSTTVKINGKPAGRKGDVTAHGGVIVQGVATVLIGG</sequence>
<evidence type="ECO:0000313" key="2">
    <source>
        <dbReference type="Proteomes" id="UP000569732"/>
    </source>
</evidence>
<dbReference type="Pfam" id="PF05488">
    <property type="entry name" value="PAAR_motif"/>
    <property type="match status" value="1"/>
</dbReference>
<reference evidence="1 2" key="1">
    <citation type="submission" date="2020-07" db="EMBL/GenBank/DDBJ databases">
        <title>Endozoicomonas sp. nov., isolated from sediment.</title>
        <authorList>
            <person name="Gu T."/>
        </authorList>
    </citation>
    <scope>NUCLEOTIDE SEQUENCE [LARGE SCALE GENOMIC DNA]</scope>
    <source>
        <strain evidence="1 2">SM1973</strain>
    </source>
</reference>
<gene>
    <name evidence="1" type="ORF">H0A36_13285</name>
</gene>
<accession>A0A853I316</accession>
<dbReference type="CDD" id="cd14738">
    <property type="entry name" value="PAAR_2"/>
    <property type="match status" value="1"/>
</dbReference>
<protein>
    <submittedName>
        <fullName evidence="1">PAAR domain-containing protein</fullName>
    </submittedName>
</protein>
<proteinExistence type="predicted"/>
<dbReference type="InterPro" id="IPR008727">
    <property type="entry name" value="PAAR_motif"/>
</dbReference>
<dbReference type="Gene3D" id="2.60.200.60">
    <property type="match status" value="1"/>
</dbReference>
<keyword evidence="2" id="KW-1185">Reference proteome</keyword>
<comment type="caution">
    <text evidence="1">The sequence shown here is derived from an EMBL/GenBank/DDBJ whole genome shotgun (WGS) entry which is preliminary data.</text>
</comment>
<organism evidence="1 2">
    <name type="scientific">Spartinivicinus marinus</name>
    <dbReference type="NCBI Taxonomy" id="2994442"/>
    <lineage>
        <taxon>Bacteria</taxon>
        <taxon>Pseudomonadati</taxon>
        <taxon>Pseudomonadota</taxon>
        <taxon>Gammaproteobacteria</taxon>
        <taxon>Oceanospirillales</taxon>
        <taxon>Zooshikellaceae</taxon>
        <taxon>Spartinivicinus</taxon>
    </lineage>
</organism>
<dbReference type="Proteomes" id="UP000569732">
    <property type="component" value="Unassembled WGS sequence"/>
</dbReference>
<name>A0A853I316_9GAMM</name>
<dbReference type="AlphaFoldDB" id="A0A853I316"/>